<dbReference type="EMBL" id="JARJLG010000033">
    <property type="protein sequence ID" value="KAJ7766293.1"/>
    <property type="molecule type" value="Genomic_DNA"/>
</dbReference>
<sequence>PVLTLPPKIVAKIFIQCIPAYPDCPPLLGPHSPNTLAQICGTWREITLLTPALWRAFGVRYHNNLKQMLFTLGNFLGRSRSCPLSMNLFTFDVEPFQQTISTHRAHWEHLKFNILNFYFASFEGPASIAP</sequence>
<reference evidence="1" key="1">
    <citation type="submission" date="2023-03" db="EMBL/GenBank/DDBJ databases">
        <title>Massive genome expansion in bonnet fungi (Mycena s.s.) driven by repeated elements and novel gene families across ecological guilds.</title>
        <authorList>
            <consortium name="Lawrence Berkeley National Laboratory"/>
            <person name="Harder C.B."/>
            <person name="Miyauchi S."/>
            <person name="Viragh M."/>
            <person name="Kuo A."/>
            <person name="Thoen E."/>
            <person name="Andreopoulos B."/>
            <person name="Lu D."/>
            <person name="Skrede I."/>
            <person name="Drula E."/>
            <person name="Henrissat B."/>
            <person name="Morin E."/>
            <person name="Kohler A."/>
            <person name="Barry K."/>
            <person name="LaButti K."/>
            <person name="Morin E."/>
            <person name="Salamov A."/>
            <person name="Lipzen A."/>
            <person name="Mereny Z."/>
            <person name="Hegedus B."/>
            <person name="Baldrian P."/>
            <person name="Stursova M."/>
            <person name="Weitz H."/>
            <person name="Taylor A."/>
            <person name="Grigoriev I.V."/>
            <person name="Nagy L.G."/>
            <person name="Martin F."/>
            <person name="Kauserud H."/>
        </authorList>
    </citation>
    <scope>NUCLEOTIDE SEQUENCE</scope>
    <source>
        <strain evidence="1">CBHHK188m</strain>
    </source>
</reference>
<dbReference type="Proteomes" id="UP001215280">
    <property type="component" value="Unassembled WGS sequence"/>
</dbReference>
<accession>A0AAD7JNP8</accession>
<proteinExistence type="predicted"/>
<evidence type="ECO:0000313" key="1">
    <source>
        <dbReference type="EMBL" id="KAJ7766293.1"/>
    </source>
</evidence>
<comment type="caution">
    <text evidence="1">The sequence shown here is derived from an EMBL/GenBank/DDBJ whole genome shotgun (WGS) entry which is preliminary data.</text>
</comment>
<gene>
    <name evidence="1" type="ORF">DFH07DRAFT_737270</name>
</gene>
<keyword evidence="2" id="KW-1185">Reference proteome</keyword>
<feature type="non-terminal residue" evidence="1">
    <location>
        <position position="1"/>
    </location>
</feature>
<evidence type="ECO:0008006" key="3">
    <source>
        <dbReference type="Google" id="ProtNLM"/>
    </source>
</evidence>
<dbReference type="AlphaFoldDB" id="A0AAD7JNP8"/>
<protein>
    <recommendedName>
        <fullName evidence="3">F-box domain-containing protein</fullName>
    </recommendedName>
</protein>
<evidence type="ECO:0000313" key="2">
    <source>
        <dbReference type="Proteomes" id="UP001215280"/>
    </source>
</evidence>
<organism evidence="1 2">
    <name type="scientific">Mycena maculata</name>
    <dbReference type="NCBI Taxonomy" id="230809"/>
    <lineage>
        <taxon>Eukaryota</taxon>
        <taxon>Fungi</taxon>
        <taxon>Dikarya</taxon>
        <taxon>Basidiomycota</taxon>
        <taxon>Agaricomycotina</taxon>
        <taxon>Agaricomycetes</taxon>
        <taxon>Agaricomycetidae</taxon>
        <taxon>Agaricales</taxon>
        <taxon>Marasmiineae</taxon>
        <taxon>Mycenaceae</taxon>
        <taxon>Mycena</taxon>
    </lineage>
</organism>
<name>A0AAD7JNP8_9AGAR</name>